<dbReference type="Proteomes" id="UP000198417">
    <property type="component" value="Unassembled WGS sequence"/>
</dbReference>
<dbReference type="GO" id="GO:0003677">
    <property type="term" value="F:DNA binding"/>
    <property type="evidence" value="ECO:0007669"/>
    <property type="project" value="InterPro"/>
</dbReference>
<proteinExistence type="predicted"/>
<evidence type="ECO:0000259" key="1">
    <source>
        <dbReference type="PROSITE" id="PS50531"/>
    </source>
</evidence>
<protein>
    <submittedName>
        <fullName evidence="2">Helix-turn-helix</fullName>
    </submittedName>
</protein>
<organism evidence="2 3">
    <name type="scientific">Puniceibacterium sediminis</name>
    <dbReference type="NCBI Taxonomy" id="1608407"/>
    <lineage>
        <taxon>Bacteria</taxon>
        <taxon>Pseudomonadati</taxon>
        <taxon>Pseudomonadota</taxon>
        <taxon>Alphaproteobacteria</taxon>
        <taxon>Rhodobacterales</taxon>
        <taxon>Paracoccaceae</taxon>
        <taxon>Puniceibacterium</taxon>
    </lineage>
</organism>
<dbReference type="AlphaFoldDB" id="A0A238ZTP7"/>
<name>A0A238ZTP7_9RHOB</name>
<dbReference type="Pfam" id="PF02796">
    <property type="entry name" value="HTH_7"/>
    <property type="match status" value="1"/>
</dbReference>
<keyword evidence="3" id="KW-1185">Reference proteome</keyword>
<dbReference type="PROSITE" id="PS50531">
    <property type="entry name" value="HTH_IS21"/>
    <property type="match status" value="1"/>
</dbReference>
<dbReference type="GO" id="GO:0000150">
    <property type="term" value="F:DNA strand exchange activity"/>
    <property type="evidence" value="ECO:0007669"/>
    <property type="project" value="InterPro"/>
</dbReference>
<gene>
    <name evidence="2" type="ORF">SAMN06265370_1423</name>
</gene>
<accession>A0A238ZTP7</accession>
<feature type="domain" description="HTH IS21-type" evidence="1">
    <location>
        <begin position="3"/>
        <end position="43"/>
    </location>
</feature>
<dbReference type="Gene3D" id="1.10.10.60">
    <property type="entry name" value="Homeodomain-like"/>
    <property type="match status" value="1"/>
</dbReference>
<dbReference type="EMBL" id="FZNN01000042">
    <property type="protein sequence ID" value="SNR86807.1"/>
    <property type="molecule type" value="Genomic_DNA"/>
</dbReference>
<sequence length="43" mass="4996">MGLLNIIRRMALREKLPLREIARRTGMSRNTIKKYLNAGTIEP</sequence>
<reference evidence="2 3" key="1">
    <citation type="submission" date="2017-06" db="EMBL/GenBank/DDBJ databases">
        <authorList>
            <person name="Kim H.J."/>
            <person name="Triplett B.A."/>
        </authorList>
    </citation>
    <scope>NUCLEOTIDE SEQUENCE [LARGE SCALE GENOMIC DNA]</scope>
    <source>
        <strain evidence="2 3">DSM 29052</strain>
    </source>
</reference>
<dbReference type="InterPro" id="IPR006120">
    <property type="entry name" value="Resolvase_HTH_dom"/>
</dbReference>
<evidence type="ECO:0000313" key="3">
    <source>
        <dbReference type="Proteomes" id="UP000198417"/>
    </source>
</evidence>
<dbReference type="InterPro" id="IPR017894">
    <property type="entry name" value="HTH_IS21_transposase_type"/>
</dbReference>
<evidence type="ECO:0000313" key="2">
    <source>
        <dbReference type="EMBL" id="SNR86807.1"/>
    </source>
</evidence>